<comment type="function">
    <text evidence="9">Condenses 4-methyl-5-(beta-hydroxyethyl)thiazole monophosphate (THZ-P) and 2-methyl-4-amino-5-hydroxymethyl pyrimidine pyrophosphate (HMP-PP) to form thiamine monophosphate (TMP).</text>
</comment>
<dbReference type="GO" id="GO:0000287">
    <property type="term" value="F:magnesium ion binding"/>
    <property type="evidence" value="ECO:0007669"/>
    <property type="project" value="UniProtKB-UniRule"/>
</dbReference>
<keyword evidence="3 9" id="KW-0479">Metal-binding</keyword>
<evidence type="ECO:0000256" key="2">
    <source>
        <dbReference type="ARBA" id="ARBA00022679"/>
    </source>
</evidence>
<keyword evidence="5 9" id="KW-0784">Thiamine biosynthesis</keyword>
<dbReference type="GO" id="GO:0004789">
    <property type="term" value="F:thiamine-phosphate diphosphorylase activity"/>
    <property type="evidence" value="ECO:0007669"/>
    <property type="project" value="UniProtKB-UniRule"/>
</dbReference>
<dbReference type="PANTHER" id="PTHR20857">
    <property type="entry name" value="THIAMINE-PHOSPHATE PYROPHOSPHORYLASE"/>
    <property type="match status" value="1"/>
</dbReference>
<dbReference type="InterPro" id="IPR022998">
    <property type="entry name" value="ThiamineP_synth_TenI"/>
</dbReference>
<dbReference type="InterPro" id="IPR013785">
    <property type="entry name" value="Aldolase_TIM"/>
</dbReference>
<evidence type="ECO:0000256" key="1">
    <source>
        <dbReference type="ARBA" id="ARBA00005165"/>
    </source>
</evidence>
<gene>
    <name evidence="9 13" type="primary">thiE</name>
    <name evidence="13" type="ORF">D1223_06460</name>
</gene>
<comment type="cofactor">
    <cofactor evidence="9">
        <name>Mg(2+)</name>
        <dbReference type="ChEBI" id="CHEBI:18420"/>
    </cofactor>
    <text evidence="9">Binds 1 Mg(2+) ion per subunit.</text>
</comment>
<reference evidence="13 14" key="1">
    <citation type="submission" date="2018-08" db="EMBL/GenBank/DDBJ databases">
        <title>Henriciella mobilis sp. nov., isolated from seawater.</title>
        <authorList>
            <person name="Cheng H."/>
            <person name="Wu Y.-H."/>
            <person name="Xu X.-W."/>
            <person name="Guo L.-L."/>
        </authorList>
    </citation>
    <scope>NUCLEOTIDE SEQUENCE [LARGE SCALE GENOMIC DNA]</scope>
    <source>
        <strain evidence="13 14">JN25</strain>
    </source>
</reference>
<evidence type="ECO:0000256" key="9">
    <source>
        <dbReference type="HAMAP-Rule" id="MF_00097"/>
    </source>
</evidence>
<dbReference type="OrthoDB" id="7159061at2"/>
<dbReference type="SUPFAM" id="SSF51391">
    <property type="entry name" value="Thiamin phosphate synthase"/>
    <property type="match status" value="1"/>
</dbReference>
<evidence type="ECO:0000256" key="11">
    <source>
        <dbReference type="RuleBase" id="RU004253"/>
    </source>
</evidence>
<evidence type="ECO:0000256" key="3">
    <source>
        <dbReference type="ARBA" id="ARBA00022723"/>
    </source>
</evidence>
<keyword evidence="14" id="KW-1185">Reference proteome</keyword>
<dbReference type="InterPro" id="IPR036206">
    <property type="entry name" value="ThiamineP_synth_sf"/>
</dbReference>
<dbReference type="HAMAP" id="MF_00097">
    <property type="entry name" value="TMP_synthase"/>
    <property type="match status" value="1"/>
</dbReference>
<evidence type="ECO:0000256" key="5">
    <source>
        <dbReference type="ARBA" id="ARBA00022977"/>
    </source>
</evidence>
<comment type="catalytic activity">
    <reaction evidence="7 9 10">
        <text>2-(2-carboxy-4-methylthiazol-5-yl)ethyl phosphate + 4-amino-2-methyl-5-(diphosphooxymethyl)pyrimidine + 2 H(+) = thiamine phosphate + CO2 + diphosphate</text>
        <dbReference type="Rhea" id="RHEA:47848"/>
        <dbReference type="ChEBI" id="CHEBI:15378"/>
        <dbReference type="ChEBI" id="CHEBI:16526"/>
        <dbReference type="ChEBI" id="CHEBI:33019"/>
        <dbReference type="ChEBI" id="CHEBI:37575"/>
        <dbReference type="ChEBI" id="CHEBI:57841"/>
        <dbReference type="ChEBI" id="CHEBI:62890"/>
        <dbReference type="EC" id="2.5.1.3"/>
    </reaction>
</comment>
<dbReference type="Pfam" id="PF02581">
    <property type="entry name" value="TMP-TENI"/>
    <property type="match status" value="1"/>
</dbReference>
<dbReference type="GO" id="GO:0009229">
    <property type="term" value="P:thiamine diphosphate biosynthetic process"/>
    <property type="evidence" value="ECO:0007669"/>
    <property type="project" value="UniProtKB-UniRule"/>
</dbReference>
<feature type="binding site" evidence="9">
    <location>
        <position position="146"/>
    </location>
    <ligand>
        <name>4-amino-2-methyl-5-(diphosphooxymethyl)pyrimidine</name>
        <dbReference type="ChEBI" id="CHEBI:57841"/>
    </ligand>
</feature>
<evidence type="ECO:0000256" key="10">
    <source>
        <dbReference type="RuleBase" id="RU003826"/>
    </source>
</evidence>
<dbReference type="NCBIfam" id="TIGR00693">
    <property type="entry name" value="thiE"/>
    <property type="match status" value="1"/>
</dbReference>
<dbReference type="GO" id="GO:0005737">
    <property type="term" value="C:cytoplasm"/>
    <property type="evidence" value="ECO:0007669"/>
    <property type="project" value="TreeGrafter"/>
</dbReference>
<dbReference type="Proteomes" id="UP000266385">
    <property type="component" value="Unassembled WGS sequence"/>
</dbReference>
<protein>
    <recommendedName>
        <fullName evidence="9">Thiamine-phosphate synthase</fullName>
        <shortName evidence="9">TP synthase</shortName>
        <shortName evidence="9">TPS</shortName>
        <ecNumber evidence="9">2.5.1.3</ecNumber>
    </recommendedName>
    <alternativeName>
        <fullName evidence="9">Thiamine-phosphate pyrophosphorylase</fullName>
        <shortName evidence="9">TMP pyrophosphorylase</shortName>
        <shortName evidence="9">TMP-PPase</shortName>
    </alternativeName>
</protein>
<comment type="caution">
    <text evidence="9">Lacks conserved residue(s) required for the propagation of feature annotation.</text>
</comment>
<dbReference type="PANTHER" id="PTHR20857:SF15">
    <property type="entry name" value="THIAMINE-PHOSPHATE SYNTHASE"/>
    <property type="match status" value="1"/>
</dbReference>
<evidence type="ECO:0000313" key="13">
    <source>
        <dbReference type="EMBL" id="RIJ30286.1"/>
    </source>
</evidence>
<comment type="caution">
    <text evidence="13">The sequence shown here is derived from an EMBL/GenBank/DDBJ whole genome shotgun (WGS) entry which is preliminary data.</text>
</comment>
<keyword evidence="4 9" id="KW-0460">Magnesium</keyword>
<comment type="catalytic activity">
    <reaction evidence="8 9 10">
        <text>2-[(2R,5Z)-2-carboxy-4-methylthiazol-5(2H)-ylidene]ethyl phosphate + 4-amino-2-methyl-5-(diphosphooxymethyl)pyrimidine + 2 H(+) = thiamine phosphate + CO2 + diphosphate</text>
        <dbReference type="Rhea" id="RHEA:47844"/>
        <dbReference type="ChEBI" id="CHEBI:15378"/>
        <dbReference type="ChEBI" id="CHEBI:16526"/>
        <dbReference type="ChEBI" id="CHEBI:33019"/>
        <dbReference type="ChEBI" id="CHEBI:37575"/>
        <dbReference type="ChEBI" id="CHEBI:57841"/>
        <dbReference type="ChEBI" id="CHEBI:62899"/>
        <dbReference type="EC" id="2.5.1.3"/>
    </reaction>
</comment>
<evidence type="ECO:0000259" key="12">
    <source>
        <dbReference type="Pfam" id="PF02581"/>
    </source>
</evidence>
<keyword evidence="2 9" id="KW-0808">Transferase</keyword>
<dbReference type="EMBL" id="QWFX01000006">
    <property type="protein sequence ID" value="RIJ30286.1"/>
    <property type="molecule type" value="Genomic_DNA"/>
</dbReference>
<evidence type="ECO:0000313" key="14">
    <source>
        <dbReference type="Proteomes" id="UP000266385"/>
    </source>
</evidence>
<feature type="binding site" evidence="9">
    <location>
        <position position="97"/>
    </location>
    <ligand>
        <name>Mg(2+)</name>
        <dbReference type="ChEBI" id="CHEBI:18420"/>
    </ligand>
</feature>
<evidence type="ECO:0000256" key="6">
    <source>
        <dbReference type="ARBA" id="ARBA00047334"/>
    </source>
</evidence>
<dbReference type="EC" id="2.5.1.3" evidence="9"/>
<evidence type="ECO:0000256" key="8">
    <source>
        <dbReference type="ARBA" id="ARBA00047883"/>
    </source>
</evidence>
<feature type="domain" description="Thiamine phosphate synthase/TenI" evidence="12">
    <location>
        <begin position="11"/>
        <end position="196"/>
    </location>
</feature>
<dbReference type="InterPro" id="IPR034291">
    <property type="entry name" value="TMP_synthase"/>
</dbReference>
<sequence length="221" mass="23334">MTEPKRQRTRLYLITPPDIEDVAGFVRLFETALEGGDVACLQVRIKPDGQVDEAKTKAVAEALLPLCRDRDIALIINDSVGVCAEIGADGVHLGHLDMRVKDARKRLGKAPIIGATAKNSRHVAMEAGEQGADYVAFGAFFPSQTKADTVPAEPELLSWWQAVMEIPCVAIGGITPDTAKKISLAGADFVAVSAAVWSHADGPAAAVAAFNAALDEAEAAF</sequence>
<dbReference type="UniPathway" id="UPA00060">
    <property type="reaction ID" value="UER00141"/>
</dbReference>
<dbReference type="AlphaFoldDB" id="A0A399RFE4"/>
<organism evidence="13 14">
    <name type="scientific">Henriciella mobilis</name>
    <dbReference type="NCBI Taxonomy" id="2305467"/>
    <lineage>
        <taxon>Bacteria</taxon>
        <taxon>Pseudomonadati</taxon>
        <taxon>Pseudomonadota</taxon>
        <taxon>Alphaproteobacteria</taxon>
        <taxon>Hyphomonadales</taxon>
        <taxon>Hyphomonadaceae</taxon>
        <taxon>Henriciella</taxon>
    </lineage>
</organism>
<name>A0A399RFE4_9PROT</name>
<feature type="binding site" evidence="9">
    <location>
        <position position="78"/>
    </location>
    <ligand>
        <name>Mg(2+)</name>
        <dbReference type="ChEBI" id="CHEBI:18420"/>
    </ligand>
</feature>
<feature type="binding site" evidence="9">
    <location>
        <begin position="143"/>
        <end position="145"/>
    </location>
    <ligand>
        <name>2-[(2R,5Z)-2-carboxy-4-methylthiazol-5(2H)-ylidene]ethyl phosphate</name>
        <dbReference type="ChEBI" id="CHEBI:62899"/>
    </ligand>
</feature>
<accession>A0A399RFE4</accession>
<evidence type="ECO:0000256" key="4">
    <source>
        <dbReference type="ARBA" id="ARBA00022842"/>
    </source>
</evidence>
<proteinExistence type="inferred from homology"/>
<evidence type="ECO:0000256" key="7">
    <source>
        <dbReference type="ARBA" id="ARBA00047851"/>
    </source>
</evidence>
<comment type="catalytic activity">
    <reaction evidence="6 9 10">
        <text>4-methyl-5-(2-phosphooxyethyl)-thiazole + 4-amino-2-methyl-5-(diphosphooxymethyl)pyrimidine + H(+) = thiamine phosphate + diphosphate</text>
        <dbReference type="Rhea" id="RHEA:22328"/>
        <dbReference type="ChEBI" id="CHEBI:15378"/>
        <dbReference type="ChEBI" id="CHEBI:33019"/>
        <dbReference type="ChEBI" id="CHEBI:37575"/>
        <dbReference type="ChEBI" id="CHEBI:57841"/>
        <dbReference type="ChEBI" id="CHEBI:58296"/>
        <dbReference type="EC" id="2.5.1.3"/>
    </reaction>
</comment>
<comment type="similarity">
    <text evidence="9 10">Belongs to the thiamine-phosphate synthase family.</text>
</comment>
<dbReference type="GO" id="GO:0009228">
    <property type="term" value="P:thiamine biosynthetic process"/>
    <property type="evidence" value="ECO:0007669"/>
    <property type="project" value="UniProtKB-KW"/>
</dbReference>
<dbReference type="Gene3D" id="3.20.20.70">
    <property type="entry name" value="Aldolase class I"/>
    <property type="match status" value="1"/>
</dbReference>
<feature type="binding site" evidence="9">
    <location>
        <position position="77"/>
    </location>
    <ligand>
        <name>4-amino-2-methyl-5-(diphosphooxymethyl)pyrimidine</name>
        <dbReference type="ChEBI" id="CHEBI:57841"/>
    </ligand>
</feature>
<feature type="binding site" evidence="9">
    <location>
        <position position="116"/>
    </location>
    <ligand>
        <name>4-amino-2-methyl-5-(diphosphooxymethyl)pyrimidine</name>
        <dbReference type="ChEBI" id="CHEBI:57841"/>
    </ligand>
</feature>
<feature type="binding site" evidence="9">
    <location>
        <begin position="42"/>
        <end position="46"/>
    </location>
    <ligand>
        <name>4-amino-2-methyl-5-(diphosphooxymethyl)pyrimidine</name>
        <dbReference type="ChEBI" id="CHEBI:57841"/>
    </ligand>
</feature>
<feature type="binding site" evidence="9">
    <location>
        <position position="173"/>
    </location>
    <ligand>
        <name>2-[(2R,5Z)-2-carboxy-4-methylthiazol-5(2H)-ylidene]ethyl phosphate</name>
        <dbReference type="ChEBI" id="CHEBI:62899"/>
    </ligand>
</feature>
<dbReference type="CDD" id="cd00564">
    <property type="entry name" value="TMP_TenI"/>
    <property type="match status" value="1"/>
</dbReference>
<comment type="pathway">
    <text evidence="1 9 11">Cofactor biosynthesis; thiamine diphosphate biosynthesis; thiamine phosphate from 4-amino-2-methyl-5-diphosphomethylpyrimidine and 4-methyl-5-(2-phosphoethyl)-thiazole: step 1/1.</text>
</comment>
<dbReference type="RefSeq" id="WP_119375606.1">
    <property type="nucleotide sequence ID" value="NZ_QWFX01000006.1"/>
</dbReference>